<dbReference type="InterPro" id="IPR051474">
    <property type="entry name" value="Anti-sigma-K/W_factor"/>
</dbReference>
<dbReference type="STRING" id="1077947.SAMN05216227_102312"/>
<proteinExistence type="predicted"/>
<accession>A0A1H8J3M8</accession>
<dbReference type="RefSeq" id="WP_050518937.1">
    <property type="nucleotide sequence ID" value="NZ_FOCO01000023.1"/>
</dbReference>
<protein>
    <submittedName>
        <fullName evidence="3">Anti-sigma-K factor RskA</fullName>
    </submittedName>
</protein>
<feature type="transmembrane region" description="Helical" evidence="1">
    <location>
        <begin position="89"/>
        <end position="107"/>
    </location>
</feature>
<dbReference type="AlphaFoldDB" id="A0A1H8J3M8"/>
<keyword evidence="1" id="KW-0812">Transmembrane</keyword>
<feature type="domain" description="Anti-sigma K factor RskA C-terminal" evidence="2">
    <location>
        <begin position="93"/>
        <end position="206"/>
    </location>
</feature>
<dbReference type="GO" id="GO:0005886">
    <property type="term" value="C:plasma membrane"/>
    <property type="evidence" value="ECO:0007669"/>
    <property type="project" value="InterPro"/>
</dbReference>
<dbReference type="OrthoDB" id="9816387at2"/>
<name>A0A1H8J3M8_9RHOB</name>
<gene>
    <name evidence="3" type="ORF">SAMN05216227_102312</name>
</gene>
<dbReference type="Proteomes" id="UP000183002">
    <property type="component" value="Unassembled WGS sequence"/>
</dbReference>
<dbReference type="PANTHER" id="PTHR37461:SF1">
    <property type="entry name" value="ANTI-SIGMA-K FACTOR RSKA"/>
    <property type="match status" value="1"/>
</dbReference>
<sequence length="213" mass="22424">MTNDIPKQDEADIMAAEYVLGTLPHADRLAAETRMRRDAHFALAVKRWQARLEPLNDSYVDAPLPNLLPQIEARLFGTLPKKSPFWKSWFAGAAVAATLGLAVLAFLPGQNVQPLTTLAAENTDLRYDVSQRGDDLRITRTAGPAAAAGQVHEVWLIVGNATPISLGLIDGAALTLATTGLAPGMVIAISLEPTGGSPTGTPTGPVLVTGVIS</sequence>
<evidence type="ECO:0000313" key="4">
    <source>
        <dbReference type="Proteomes" id="UP000183002"/>
    </source>
</evidence>
<dbReference type="EMBL" id="FOCO01000023">
    <property type="protein sequence ID" value="SEN74896.1"/>
    <property type="molecule type" value="Genomic_DNA"/>
</dbReference>
<evidence type="ECO:0000256" key="1">
    <source>
        <dbReference type="SAM" id="Phobius"/>
    </source>
</evidence>
<evidence type="ECO:0000313" key="3">
    <source>
        <dbReference type="EMBL" id="SEN74896.1"/>
    </source>
</evidence>
<dbReference type="PANTHER" id="PTHR37461">
    <property type="entry name" value="ANTI-SIGMA-K FACTOR RSKA"/>
    <property type="match status" value="1"/>
</dbReference>
<keyword evidence="1" id="KW-1133">Transmembrane helix</keyword>
<dbReference type="GO" id="GO:0006417">
    <property type="term" value="P:regulation of translation"/>
    <property type="evidence" value="ECO:0007669"/>
    <property type="project" value="TreeGrafter"/>
</dbReference>
<dbReference type="GO" id="GO:0016989">
    <property type="term" value="F:sigma factor antagonist activity"/>
    <property type="evidence" value="ECO:0007669"/>
    <property type="project" value="TreeGrafter"/>
</dbReference>
<reference evidence="3 4" key="1">
    <citation type="submission" date="2016-10" db="EMBL/GenBank/DDBJ databases">
        <authorList>
            <person name="de Groot N.N."/>
        </authorList>
    </citation>
    <scope>NUCLEOTIDE SEQUENCE [LARGE SCALE GENOMIC DNA]</scope>
    <source>
        <strain evidence="3 4">CGMCC 1.10836</strain>
    </source>
</reference>
<dbReference type="Pfam" id="PF10099">
    <property type="entry name" value="RskA_C"/>
    <property type="match status" value="1"/>
</dbReference>
<evidence type="ECO:0000259" key="2">
    <source>
        <dbReference type="Pfam" id="PF10099"/>
    </source>
</evidence>
<dbReference type="InterPro" id="IPR018764">
    <property type="entry name" value="RskA_C"/>
</dbReference>
<keyword evidence="4" id="KW-1185">Reference proteome</keyword>
<keyword evidence="1" id="KW-0472">Membrane</keyword>
<organism evidence="3 4">
    <name type="scientific">Pseudorhodobacter antarcticus</name>
    <dbReference type="NCBI Taxonomy" id="1077947"/>
    <lineage>
        <taxon>Bacteria</taxon>
        <taxon>Pseudomonadati</taxon>
        <taxon>Pseudomonadota</taxon>
        <taxon>Alphaproteobacteria</taxon>
        <taxon>Rhodobacterales</taxon>
        <taxon>Paracoccaceae</taxon>
        <taxon>Pseudorhodobacter</taxon>
    </lineage>
</organism>